<name>Q11EW0_CHESB</name>
<dbReference type="PANTHER" id="PTHR12526:SF595">
    <property type="entry name" value="BLL5217 PROTEIN"/>
    <property type="match status" value="1"/>
</dbReference>
<dbReference type="KEGG" id="mes:Meso_2688"/>
<dbReference type="Gene3D" id="3.40.50.2000">
    <property type="entry name" value="Glycogen Phosphorylase B"/>
    <property type="match status" value="2"/>
</dbReference>
<dbReference type="Pfam" id="PF13692">
    <property type="entry name" value="Glyco_trans_1_4"/>
    <property type="match status" value="1"/>
</dbReference>
<accession>Q11EW0</accession>
<dbReference type="InterPro" id="IPR028098">
    <property type="entry name" value="Glyco_trans_4-like_N"/>
</dbReference>
<organism evidence="2">
    <name type="scientific">Chelativorans sp. (strain BNC1)</name>
    <dbReference type="NCBI Taxonomy" id="266779"/>
    <lineage>
        <taxon>Bacteria</taxon>
        <taxon>Pseudomonadati</taxon>
        <taxon>Pseudomonadota</taxon>
        <taxon>Alphaproteobacteria</taxon>
        <taxon>Hyphomicrobiales</taxon>
        <taxon>Phyllobacteriaceae</taxon>
        <taxon>Chelativorans</taxon>
    </lineage>
</organism>
<proteinExistence type="predicted"/>
<dbReference type="EMBL" id="CP000390">
    <property type="protein sequence ID" value="ABG64065.1"/>
    <property type="molecule type" value="Genomic_DNA"/>
</dbReference>
<sequence length="368" mass="40364">MALTILSVAYPFAAIGPDAVGGAEQVLSALDRAMVRNGHRSIVIACEGSKTAGELVPLAAQGGRIDDSVRHRVWGEVRQLIGEVLMRERVDLVHLHGLDFHAYLPESALTVATLHLPLDWYPGWIFESRANLFLHCVSEIQHRTAPVGAPLLPPIPNGVPLELFLTRQRKRDHAIVLSRICPEKGIHMAIQACRLADAALLIGGQVFPYEAHERYFKEELAPFLDSRRRFLGPLVFNRKRRLLASARCALVPSLVAETSSLTAMEALACGTPVIAFENGALPGVVENGRTGFLVKNVSEMAEAIMAASSLDPQVCRDAAWQLFSPQRMEQRYLDLYQGLAGMARPRQSSAEFAAGTIKQQAQAHPSFR</sequence>
<dbReference type="CAZy" id="GT4">
    <property type="family name" value="Glycosyltransferase Family 4"/>
</dbReference>
<dbReference type="AlphaFoldDB" id="Q11EW0"/>
<dbReference type="Pfam" id="PF13439">
    <property type="entry name" value="Glyco_transf_4"/>
    <property type="match status" value="1"/>
</dbReference>
<reference evidence="2" key="1">
    <citation type="submission" date="2006-06" db="EMBL/GenBank/DDBJ databases">
        <title>Complete sequence of chromosome of Chelativorans sp. BNC1.</title>
        <authorList>
            <consortium name="US DOE Joint Genome Institute"/>
            <person name="Copeland A."/>
            <person name="Lucas S."/>
            <person name="Lapidus A."/>
            <person name="Barry K."/>
            <person name="Detter J.C."/>
            <person name="Glavina del Rio T."/>
            <person name="Hammon N."/>
            <person name="Israni S."/>
            <person name="Dalin E."/>
            <person name="Tice H."/>
            <person name="Pitluck S."/>
            <person name="Chertkov O."/>
            <person name="Brettin T."/>
            <person name="Bruce D."/>
            <person name="Han C."/>
            <person name="Tapia R."/>
            <person name="Gilna P."/>
            <person name="Schmutz J."/>
            <person name="Larimer F."/>
            <person name="Land M."/>
            <person name="Hauser L."/>
            <person name="Kyrpides N."/>
            <person name="Mikhailova N."/>
            <person name="Richardson P."/>
        </authorList>
    </citation>
    <scope>NUCLEOTIDE SEQUENCE</scope>
    <source>
        <strain evidence="2">BNC1</strain>
    </source>
</reference>
<feature type="domain" description="Glycosyltransferase subfamily 4-like N-terminal" evidence="1">
    <location>
        <begin position="20"/>
        <end position="126"/>
    </location>
</feature>
<dbReference type="STRING" id="266779.Meso_2688"/>
<dbReference type="SUPFAM" id="SSF53756">
    <property type="entry name" value="UDP-Glycosyltransferase/glycogen phosphorylase"/>
    <property type="match status" value="1"/>
</dbReference>
<dbReference type="GO" id="GO:0016757">
    <property type="term" value="F:glycosyltransferase activity"/>
    <property type="evidence" value="ECO:0007669"/>
    <property type="project" value="UniProtKB-ARBA"/>
</dbReference>
<dbReference type="CDD" id="cd03802">
    <property type="entry name" value="GT4_AviGT4-like"/>
    <property type="match status" value="1"/>
</dbReference>
<dbReference type="PANTHER" id="PTHR12526">
    <property type="entry name" value="GLYCOSYLTRANSFERASE"/>
    <property type="match status" value="1"/>
</dbReference>
<dbReference type="HOGENOM" id="CLU_042257_1_0_5"/>
<protein>
    <submittedName>
        <fullName evidence="2">Glycosyl transferase, group 1</fullName>
    </submittedName>
</protein>
<evidence type="ECO:0000259" key="1">
    <source>
        <dbReference type="Pfam" id="PF13439"/>
    </source>
</evidence>
<dbReference type="OrthoDB" id="9801573at2"/>
<evidence type="ECO:0000313" key="2">
    <source>
        <dbReference type="EMBL" id="ABG64065.1"/>
    </source>
</evidence>
<gene>
    <name evidence="2" type="ordered locus">Meso_2688</name>
</gene>
<dbReference type="eggNOG" id="COG0438">
    <property type="taxonomic scope" value="Bacteria"/>
</dbReference>
<keyword evidence="2" id="KW-0808">Transferase</keyword>